<feature type="compositionally biased region" description="Basic and acidic residues" evidence="7">
    <location>
        <begin position="31"/>
        <end position="42"/>
    </location>
</feature>
<evidence type="ECO:0000313" key="8">
    <source>
        <dbReference type="EMBL" id="OMH78575.1"/>
    </source>
</evidence>
<feature type="region of interest" description="Disordered" evidence="7">
    <location>
        <begin position="297"/>
        <end position="321"/>
    </location>
</feature>
<feature type="compositionally biased region" description="Basic and acidic residues" evidence="7">
    <location>
        <begin position="487"/>
        <end position="506"/>
    </location>
</feature>
<reference evidence="10" key="1">
    <citation type="submission" date="2017-01" db="EMBL/GenBank/DDBJ databases">
        <authorList>
            <person name="Wang Y."/>
            <person name="White M."/>
            <person name="Kvist S."/>
            <person name="Moncalvo J.-M."/>
        </authorList>
    </citation>
    <scope>NUCLEOTIDE SEQUENCE [LARGE SCALE GENOMIC DNA]</scope>
    <source>
        <strain evidence="10">COL-18-3</strain>
    </source>
</reference>
<feature type="compositionally biased region" description="Acidic residues" evidence="7">
    <location>
        <begin position="194"/>
        <end position="207"/>
    </location>
</feature>
<dbReference type="AlphaFoldDB" id="A0A1R1PVM0"/>
<dbReference type="GO" id="GO:0034457">
    <property type="term" value="C:Mpp10 complex"/>
    <property type="evidence" value="ECO:0007669"/>
    <property type="project" value="InterPro"/>
</dbReference>
<comment type="subcellular location">
    <subcellularLocation>
        <location evidence="1">Nucleus</location>
        <location evidence="1">Nucleolus</location>
    </subcellularLocation>
</comment>
<keyword evidence="10" id="KW-1185">Reference proteome</keyword>
<dbReference type="InterPro" id="IPR012173">
    <property type="entry name" value="Mpp10"/>
</dbReference>
<feature type="compositionally biased region" description="Basic and acidic residues" evidence="7">
    <location>
        <begin position="310"/>
        <end position="321"/>
    </location>
</feature>
<dbReference type="PIRSF" id="PIRSF017300">
    <property type="entry name" value="snoRNP_Mpp10"/>
    <property type="match status" value="1"/>
</dbReference>
<dbReference type="Pfam" id="PF04006">
    <property type="entry name" value="Mpp10"/>
    <property type="match status" value="1"/>
</dbReference>
<keyword evidence="3" id="KW-0698">rRNA processing</keyword>
<dbReference type="Proteomes" id="UP000188320">
    <property type="component" value="Unassembled WGS sequence"/>
</dbReference>
<dbReference type="OrthoDB" id="445326at2759"/>
<feature type="compositionally biased region" description="Basic residues" evidence="7">
    <location>
        <begin position="470"/>
        <end position="482"/>
    </location>
</feature>
<dbReference type="PANTHER" id="PTHR17039:SF0">
    <property type="entry name" value="U3 SMALL NUCLEOLAR RIBONUCLEOPROTEIN PROTEIN MPP10"/>
    <property type="match status" value="1"/>
</dbReference>
<protein>
    <submittedName>
        <fullName evidence="9">U3 small nucleolar RNA-associated protein MPP10</fullName>
    </submittedName>
</protein>
<proteinExistence type="inferred from homology"/>
<dbReference type="EMBL" id="LSSK01000122">
    <property type="protein sequence ID" value="OMH84991.1"/>
    <property type="molecule type" value="Genomic_DNA"/>
</dbReference>
<comment type="caution">
    <text evidence="9">The sequence shown here is derived from an EMBL/GenBank/DDBJ whole genome shotgun (WGS) entry which is preliminary data.</text>
</comment>
<dbReference type="GO" id="GO:0032040">
    <property type="term" value="C:small-subunit processome"/>
    <property type="evidence" value="ECO:0007669"/>
    <property type="project" value="TreeGrafter"/>
</dbReference>
<feature type="compositionally biased region" description="Acidic residues" evidence="7">
    <location>
        <begin position="71"/>
        <end position="105"/>
    </location>
</feature>
<feature type="compositionally biased region" description="Basic and acidic residues" evidence="7">
    <location>
        <begin position="208"/>
        <end position="224"/>
    </location>
</feature>
<keyword evidence="2" id="KW-0690">Ribosome biogenesis</keyword>
<evidence type="ECO:0000256" key="4">
    <source>
        <dbReference type="ARBA" id="ARBA00023242"/>
    </source>
</evidence>
<dbReference type="GO" id="GO:0006364">
    <property type="term" value="P:rRNA processing"/>
    <property type="evidence" value="ECO:0007669"/>
    <property type="project" value="UniProtKB-KW"/>
</dbReference>
<evidence type="ECO:0000256" key="5">
    <source>
        <dbReference type="ARBA" id="ARBA00023274"/>
    </source>
</evidence>
<feature type="region of interest" description="Disordered" evidence="7">
    <location>
        <begin position="60"/>
        <end position="224"/>
    </location>
</feature>
<gene>
    <name evidence="9" type="ORF">AX774_g1466</name>
    <name evidence="8" type="ORF">AX774_g8034</name>
</gene>
<keyword evidence="4" id="KW-0539">Nucleus</keyword>
<accession>A0A1R1PVM0</accession>
<feature type="compositionally biased region" description="Acidic residues" evidence="7">
    <location>
        <begin position="1"/>
        <end position="20"/>
    </location>
</feature>
<feature type="region of interest" description="Disordered" evidence="7">
    <location>
        <begin position="1"/>
        <end position="43"/>
    </location>
</feature>
<evidence type="ECO:0000256" key="3">
    <source>
        <dbReference type="ARBA" id="ARBA00022552"/>
    </source>
</evidence>
<evidence type="ECO:0000256" key="7">
    <source>
        <dbReference type="SAM" id="MobiDB-lite"/>
    </source>
</evidence>
<dbReference type="EMBL" id="LSSK01001890">
    <property type="protein sequence ID" value="OMH78575.1"/>
    <property type="molecule type" value="Genomic_DNA"/>
</dbReference>
<name>A0A1R1PVM0_ZANCU</name>
<keyword evidence="5" id="KW-0687">Ribonucleoprotein</keyword>
<evidence type="ECO:0000256" key="2">
    <source>
        <dbReference type="ARBA" id="ARBA00022517"/>
    </source>
</evidence>
<evidence type="ECO:0000313" key="10">
    <source>
        <dbReference type="Proteomes" id="UP000188320"/>
    </source>
</evidence>
<comment type="similarity">
    <text evidence="6">Belongs to the MPP10 family.</text>
</comment>
<organism evidence="9 10">
    <name type="scientific">Zancudomyces culisetae</name>
    <name type="common">Gut fungus</name>
    <name type="synonym">Smittium culisetae</name>
    <dbReference type="NCBI Taxonomy" id="1213189"/>
    <lineage>
        <taxon>Eukaryota</taxon>
        <taxon>Fungi</taxon>
        <taxon>Fungi incertae sedis</taxon>
        <taxon>Zoopagomycota</taxon>
        <taxon>Kickxellomycotina</taxon>
        <taxon>Harpellomycetes</taxon>
        <taxon>Harpellales</taxon>
        <taxon>Legeriomycetaceae</taxon>
        <taxon>Zancudomyces</taxon>
    </lineage>
</organism>
<reference evidence="9" key="2">
    <citation type="submission" date="2017-01" db="EMBL/GenBank/DDBJ databases">
        <authorList>
            <person name="Mah S.A."/>
            <person name="Swanson W.J."/>
            <person name="Moy G.W."/>
            <person name="Vacquier V.D."/>
        </authorList>
    </citation>
    <scope>NUCLEOTIDE SEQUENCE [LARGE SCALE GENOMIC DNA]</scope>
    <source>
        <strain evidence="9">COL-18-3</strain>
    </source>
</reference>
<feature type="region of interest" description="Disordered" evidence="7">
    <location>
        <begin position="428"/>
        <end position="506"/>
    </location>
</feature>
<dbReference type="PANTHER" id="PTHR17039">
    <property type="entry name" value="U3 SMALL NUCLEOLAR RIBONUCLEOPROTEIN PROTEIN MPP10"/>
    <property type="match status" value="1"/>
</dbReference>
<evidence type="ECO:0000256" key="1">
    <source>
        <dbReference type="ARBA" id="ARBA00004604"/>
    </source>
</evidence>
<evidence type="ECO:0000313" key="9">
    <source>
        <dbReference type="EMBL" id="OMH84991.1"/>
    </source>
</evidence>
<evidence type="ECO:0000256" key="6">
    <source>
        <dbReference type="ARBA" id="ARBA00029455"/>
    </source>
</evidence>
<dbReference type="GO" id="GO:0005732">
    <property type="term" value="C:sno(s)RNA-containing ribonucleoprotein complex"/>
    <property type="evidence" value="ECO:0007669"/>
    <property type="project" value="InterPro"/>
</dbReference>
<feature type="compositionally biased region" description="Acidic residues" evidence="7">
    <location>
        <begin position="147"/>
        <end position="160"/>
    </location>
</feature>
<sequence length="506" mass="57484">MDDEELDSETFSDLDGEGEYETSATNKRKNKSGESETKRSVVDDDFFSLDQMHKFTEQAEMLEEKRLGMLNDDENQEDEEENEDEDEGESEIDYFEDDAGDDDGFDASKIKYGDFFKPPTLAGSSKGVVRSTTESKKRKAESVEKTVEEEEEEEEKEEGGEQSNMSDDEGKGKEDEDGNDIEEYKRKRVRFEQNDEGEDDEEEEDSKNDDRNKSEFEKYTDQMGKRIKTLEQQLVAKKDWTMIGEVNSKMRPVNSLLEEHLEYDYVQKPVPVITQTVTEALEDMIKNRIVEQQFDDVERKKATQQTERSSSNKEDFELLDENKPKQSLAQVYEEEYKQQQQQKSGTKAAHKDAALHAEIEALYSKLAYTLDSLSNFQYTPKMVSPNTTDPSIRPDQPAIEMEEALPILVSEANRMAPKEVYSGIKGIKKTDDISSDGKSAPTAPVIPSNNVIHGKGTGILISSTEASKADRRRWRAAKKKAKAAANADKKPKSKPEPESKPKPKSQ</sequence>
<feature type="compositionally biased region" description="Basic and acidic residues" evidence="7">
    <location>
        <begin position="182"/>
        <end position="193"/>
    </location>
</feature>